<dbReference type="RefSeq" id="WP_119432669.1">
    <property type="nucleotide sequence ID" value="NZ_QWGE01000004.1"/>
</dbReference>
<feature type="domain" description="Outer membrane protein beta-barrel" evidence="3">
    <location>
        <begin position="330"/>
        <end position="518"/>
    </location>
</feature>
<evidence type="ECO:0000256" key="1">
    <source>
        <dbReference type="SAM" id="MobiDB-lite"/>
    </source>
</evidence>
<accession>A0A399S3T2</accession>
<dbReference type="InterPro" id="IPR025665">
    <property type="entry name" value="Beta-barrel_OMP_2"/>
</dbReference>
<evidence type="ECO:0000259" key="3">
    <source>
        <dbReference type="Pfam" id="PF13568"/>
    </source>
</evidence>
<organism evidence="4 5">
    <name type="scientific">Pontibacter oryzae</name>
    <dbReference type="NCBI Taxonomy" id="2304593"/>
    <lineage>
        <taxon>Bacteria</taxon>
        <taxon>Pseudomonadati</taxon>
        <taxon>Bacteroidota</taxon>
        <taxon>Cytophagia</taxon>
        <taxon>Cytophagales</taxon>
        <taxon>Hymenobacteraceae</taxon>
        <taxon>Pontibacter</taxon>
    </lineage>
</organism>
<keyword evidence="2" id="KW-0812">Transmembrane</keyword>
<protein>
    <recommendedName>
        <fullName evidence="3">Outer membrane protein beta-barrel domain-containing protein</fullName>
    </recommendedName>
</protein>
<evidence type="ECO:0000256" key="2">
    <source>
        <dbReference type="SAM" id="Phobius"/>
    </source>
</evidence>
<dbReference type="AlphaFoldDB" id="A0A399S3T2"/>
<keyword evidence="5" id="KW-1185">Reference proteome</keyword>
<keyword evidence="2" id="KW-1133">Transmembrane helix</keyword>
<sequence length="554" mass="60087">MSSATNNQRNSMEEEFQRRMQNAEATPSGDLWNRIDHQLTVQENSQYKRGMLFYRQLAAACVTLLIVAGSMAAFYFSKPTKGPEALTLDSLTTKVPMPEAGQAASITDEAIASAMQQAVQAYEPVKQQPIVAEAVPERPGSVESNLSYTSKPASALGLSRAKAPQVVAPNTFAWYNVAGTNNAFYTSVFSEKSGRSVQSRFPAIQQEFSGKKVTTGFGSVIISSGFMGDDPVQAIEDDFTALSRAVMSRVKALGAEQESMAHRLKAEQELALAGLPENEQNPKSGRWSLGLAYAPSYFEQNIGTSAQSAIPTAFTTLAPPSAMQASTLMAAEAREEYKEEVEPGFSFGIELKTGFKLGKKWRLLSGLGFTQNTARSKSSYVLEQNHNRMGPNGSGSAKTFFVPTLNQTDASSPESLTKTDDYEVQYRYRHLTVPAGIQYEGNLSKDWFWFAGGGVAANILLESSVLASAADVEDVDYSANDKDSPFRKLQWSGNATAGLGKRLSDNISVTVGPEFRSYFDTMLASPEKAMAPQGKPYTMGLNLAVNYDLGAGRR</sequence>
<feature type="compositionally biased region" description="Polar residues" evidence="1">
    <location>
        <begin position="1"/>
        <end position="10"/>
    </location>
</feature>
<comment type="caution">
    <text evidence="4">The sequence shown here is derived from an EMBL/GenBank/DDBJ whole genome shotgun (WGS) entry which is preliminary data.</text>
</comment>
<keyword evidence="2" id="KW-0472">Membrane</keyword>
<feature type="region of interest" description="Disordered" evidence="1">
    <location>
        <begin position="1"/>
        <end position="29"/>
    </location>
</feature>
<dbReference type="Proteomes" id="UP000266005">
    <property type="component" value="Unassembled WGS sequence"/>
</dbReference>
<reference evidence="5" key="1">
    <citation type="submission" date="2018-08" db="EMBL/GenBank/DDBJ databases">
        <title>Mucilaginibacter sp. MYSH2.</title>
        <authorList>
            <person name="Seo T."/>
        </authorList>
    </citation>
    <scope>NUCLEOTIDE SEQUENCE [LARGE SCALE GENOMIC DNA]</scope>
    <source>
        <strain evidence="5">KIRAN</strain>
    </source>
</reference>
<name>A0A399S3T2_9BACT</name>
<feature type="transmembrane region" description="Helical" evidence="2">
    <location>
        <begin position="57"/>
        <end position="76"/>
    </location>
</feature>
<dbReference type="EMBL" id="QWGE01000004">
    <property type="protein sequence ID" value="RIJ36722.1"/>
    <property type="molecule type" value="Genomic_DNA"/>
</dbReference>
<dbReference type="OrthoDB" id="891954at2"/>
<dbReference type="Pfam" id="PF13568">
    <property type="entry name" value="OMP_b-brl_2"/>
    <property type="match status" value="1"/>
</dbReference>
<evidence type="ECO:0000313" key="5">
    <source>
        <dbReference type="Proteomes" id="UP000266005"/>
    </source>
</evidence>
<proteinExistence type="predicted"/>
<evidence type="ECO:0000313" key="4">
    <source>
        <dbReference type="EMBL" id="RIJ36722.1"/>
    </source>
</evidence>
<gene>
    <name evidence="4" type="ORF">D1627_12860</name>
</gene>